<dbReference type="EMBL" id="CP002568">
    <property type="protein sequence ID" value="ADZ72729.1"/>
    <property type="molecule type" value="Genomic_DNA"/>
</dbReference>
<feature type="binding site" evidence="7">
    <location>
        <position position="132"/>
    </location>
    <ligand>
        <name>Zn(2+)</name>
        <dbReference type="ChEBI" id="CHEBI:29105"/>
        <note>catalytic</note>
    </ligand>
</feature>
<evidence type="ECO:0000256" key="1">
    <source>
        <dbReference type="ARBA" id="ARBA00010875"/>
    </source>
</evidence>
<dbReference type="PROSITE" id="PS01306">
    <property type="entry name" value="UPF0054"/>
    <property type="match status" value="1"/>
</dbReference>
<keyword evidence="9" id="KW-1185">Reference proteome</keyword>
<dbReference type="GO" id="GO:0005737">
    <property type="term" value="C:cytoplasm"/>
    <property type="evidence" value="ECO:0007669"/>
    <property type="project" value="UniProtKB-SubCell"/>
</dbReference>
<evidence type="ECO:0000256" key="6">
    <source>
        <dbReference type="ARBA" id="ARBA00022833"/>
    </source>
</evidence>
<keyword evidence="4 7" id="KW-0255">Endonuclease</keyword>
<dbReference type="GO" id="GO:0004222">
    <property type="term" value="F:metalloendopeptidase activity"/>
    <property type="evidence" value="ECO:0007669"/>
    <property type="project" value="InterPro"/>
</dbReference>
<dbReference type="GO" id="GO:0006508">
    <property type="term" value="P:proteolysis"/>
    <property type="evidence" value="ECO:0007669"/>
    <property type="project" value="UniProtKB-KW"/>
</dbReference>
<keyword evidence="3 7" id="KW-0479">Metal-binding</keyword>
<comment type="cofactor">
    <cofactor evidence="7">
        <name>Zn(2+)</name>
        <dbReference type="ChEBI" id="CHEBI:29105"/>
    </cofactor>
    <text evidence="7">Binds 1 zinc ion.</text>
</comment>
<dbReference type="Proteomes" id="UP000008130">
    <property type="component" value="Chromosome"/>
</dbReference>
<protein>
    <recommendedName>
        <fullName evidence="7">Endoribonuclease YbeY</fullName>
        <ecNumber evidence="7">3.1.-.-</ecNumber>
    </recommendedName>
</protein>
<organism evidence="8 9">
    <name type="scientific">Polymorphum gilvum (strain LMG 25793 / CGMCC 1.9160 / SL003B-26A1)</name>
    <dbReference type="NCBI Taxonomy" id="991905"/>
    <lineage>
        <taxon>Bacteria</taxon>
        <taxon>Pseudomonadati</taxon>
        <taxon>Pseudomonadota</taxon>
        <taxon>Alphaproteobacteria</taxon>
        <taxon>Rhodobacterales</taxon>
        <taxon>Paracoccaceae</taxon>
        <taxon>Polymorphum</taxon>
    </lineage>
</organism>
<evidence type="ECO:0000256" key="3">
    <source>
        <dbReference type="ARBA" id="ARBA00022723"/>
    </source>
</evidence>
<feature type="binding site" evidence="7">
    <location>
        <position position="142"/>
    </location>
    <ligand>
        <name>Zn(2+)</name>
        <dbReference type="ChEBI" id="CHEBI:29105"/>
        <note>catalytic</note>
    </ligand>
</feature>
<sequence length="178" mass="19121">MIGISATPVGALPEDLQIDLAVEAGDWPDGARLEDLTRAAVAAAFRNAPLRTLPGSELSLVFLDDDGIRALNRSWRNKDKPTNVLSFSGGDAVGGRYGPMLGDIVLSSDTLAREAKEQGISFCDHFSHLVVHGLLHLFGYDHQIEAEAEIMEGLERRILADLGIADPYAGDPLTADKD</sequence>
<dbReference type="Pfam" id="PF02130">
    <property type="entry name" value="YbeY"/>
    <property type="match status" value="1"/>
</dbReference>
<evidence type="ECO:0000256" key="2">
    <source>
        <dbReference type="ARBA" id="ARBA00022722"/>
    </source>
</evidence>
<dbReference type="InterPro" id="IPR023091">
    <property type="entry name" value="MetalPrtase_cat_dom_sf_prd"/>
</dbReference>
<evidence type="ECO:0000313" key="9">
    <source>
        <dbReference type="Proteomes" id="UP000008130"/>
    </source>
</evidence>
<dbReference type="RefSeq" id="WP_013655027.1">
    <property type="nucleotide sequence ID" value="NC_015259.1"/>
</dbReference>
<dbReference type="GO" id="GO:0008270">
    <property type="term" value="F:zinc ion binding"/>
    <property type="evidence" value="ECO:0007669"/>
    <property type="project" value="UniProtKB-UniRule"/>
</dbReference>
<dbReference type="PANTHER" id="PTHR46986">
    <property type="entry name" value="ENDORIBONUCLEASE YBEY, CHLOROPLASTIC"/>
    <property type="match status" value="1"/>
</dbReference>
<dbReference type="STRING" id="991905.SL003B_4312"/>
<dbReference type="NCBIfam" id="TIGR00043">
    <property type="entry name" value="rRNA maturation RNase YbeY"/>
    <property type="match status" value="1"/>
</dbReference>
<keyword evidence="7" id="KW-0963">Cytoplasm</keyword>
<dbReference type="HOGENOM" id="CLU_106710_0_0_5"/>
<comment type="similarity">
    <text evidence="1 7">Belongs to the endoribonuclease YbeY family.</text>
</comment>
<dbReference type="PANTHER" id="PTHR46986:SF1">
    <property type="entry name" value="ENDORIBONUCLEASE YBEY, CHLOROPLASTIC"/>
    <property type="match status" value="1"/>
</dbReference>
<evidence type="ECO:0000256" key="5">
    <source>
        <dbReference type="ARBA" id="ARBA00022801"/>
    </source>
</evidence>
<keyword evidence="5 7" id="KW-0378">Hydrolase</keyword>
<gene>
    <name evidence="7" type="primary">ybeY</name>
    <name evidence="8" type="ordered locus">SL003B_4312</name>
</gene>
<feature type="binding site" evidence="7">
    <location>
        <position position="136"/>
    </location>
    <ligand>
        <name>Zn(2+)</name>
        <dbReference type="ChEBI" id="CHEBI:29105"/>
        <note>catalytic</note>
    </ligand>
</feature>
<proteinExistence type="inferred from homology"/>
<evidence type="ECO:0000313" key="8">
    <source>
        <dbReference type="EMBL" id="ADZ72729.1"/>
    </source>
</evidence>
<comment type="function">
    <text evidence="7">Single strand-specific metallo-endoribonuclease involved in late-stage 70S ribosome quality control and in maturation of the 3' terminus of the 16S rRNA.</text>
</comment>
<keyword evidence="2 7" id="KW-0540">Nuclease</keyword>
<dbReference type="InterPro" id="IPR002036">
    <property type="entry name" value="YbeY"/>
</dbReference>
<dbReference type="AlphaFoldDB" id="F2IVL1"/>
<dbReference type="SUPFAM" id="SSF55486">
    <property type="entry name" value="Metalloproteases ('zincins'), catalytic domain"/>
    <property type="match status" value="1"/>
</dbReference>
<keyword evidence="8" id="KW-0482">Metalloprotease</keyword>
<dbReference type="EC" id="3.1.-.-" evidence="7"/>
<keyword evidence="8" id="KW-0645">Protease</keyword>
<reference evidence="8 9" key="1">
    <citation type="journal article" date="2011" name="J. Bacteriol.">
        <title>Complete genome sequence of Polymorphum gilvum SL003B-26A1T, a crude oil-degrading bacterium from oil-polluted saline soil.</title>
        <authorList>
            <person name="Li S.G."/>
            <person name="Tang Y.Q."/>
            <person name="Nie Y."/>
            <person name="Cai M."/>
            <person name="Wu X.L."/>
        </authorList>
    </citation>
    <scope>NUCLEOTIDE SEQUENCE [LARGE SCALE GENOMIC DNA]</scope>
    <source>
        <strain evidence="9">LMG 25793 / CGMCC 1.9160 / SL003B-26A1</strain>
    </source>
</reference>
<dbReference type="GO" id="GO:0004521">
    <property type="term" value="F:RNA endonuclease activity"/>
    <property type="evidence" value="ECO:0007669"/>
    <property type="project" value="UniProtKB-UniRule"/>
</dbReference>
<dbReference type="Gene3D" id="3.40.390.30">
    <property type="entry name" value="Metalloproteases ('zincins'), catalytic domain"/>
    <property type="match status" value="1"/>
</dbReference>
<dbReference type="KEGG" id="pgv:SL003B_4312"/>
<name>F2IVL1_POLGS</name>
<keyword evidence="7" id="KW-0690">Ribosome biogenesis</keyword>
<accession>F2IVL1</accession>
<dbReference type="PATRIC" id="fig|991905.3.peg.4446"/>
<dbReference type="HAMAP" id="MF_00009">
    <property type="entry name" value="Endoribonucl_YbeY"/>
    <property type="match status" value="1"/>
</dbReference>
<dbReference type="OrthoDB" id="9807740at2"/>
<dbReference type="InterPro" id="IPR020549">
    <property type="entry name" value="YbeY_CS"/>
</dbReference>
<dbReference type="eggNOG" id="COG0319">
    <property type="taxonomic scope" value="Bacteria"/>
</dbReference>
<keyword evidence="6 7" id="KW-0862">Zinc</keyword>
<comment type="subcellular location">
    <subcellularLocation>
        <location evidence="7">Cytoplasm</location>
    </subcellularLocation>
</comment>
<evidence type="ECO:0000256" key="7">
    <source>
        <dbReference type="HAMAP-Rule" id="MF_00009"/>
    </source>
</evidence>
<keyword evidence="7" id="KW-0698">rRNA processing</keyword>
<evidence type="ECO:0000256" key="4">
    <source>
        <dbReference type="ARBA" id="ARBA00022759"/>
    </source>
</evidence>
<dbReference type="GO" id="GO:0006364">
    <property type="term" value="P:rRNA processing"/>
    <property type="evidence" value="ECO:0007669"/>
    <property type="project" value="UniProtKB-UniRule"/>
</dbReference>